<dbReference type="AlphaFoldDB" id="D6ZD71"/>
<proteinExistence type="predicted"/>
<sequence>MNAVQQVAPDVWAKLNAEDERGGKSMIQARNWLLVYLKNLPGNREVKTKAPNSHEYRPYWINDIGDRMGSVTAACGKYPAGGRQR</sequence>
<dbReference type="KEGG" id="srt:Srot_2827"/>
<dbReference type="HOGENOM" id="CLU_164069_0_0_11"/>
<name>D6ZD71_SEGRD</name>
<dbReference type="STRING" id="640132.Srot_2827"/>
<protein>
    <submittedName>
        <fullName evidence="1">Uncharacterized protein</fullName>
    </submittedName>
</protein>
<organism evidence="1 2">
    <name type="scientific">Segniliparus rotundus (strain ATCC BAA-972 / CDC 1076 / CIP 108378 / DSM 44985 / JCM 13578)</name>
    <dbReference type="NCBI Taxonomy" id="640132"/>
    <lineage>
        <taxon>Bacteria</taxon>
        <taxon>Bacillati</taxon>
        <taxon>Actinomycetota</taxon>
        <taxon>Actinomycetes</taxon>
        <taxon>Mycobacteriales</taxon>
        <taxon>Segniliparaceae</taxon>
        <taxon>Segniliparus</taxon>
    </lineage>
</organism>
<reference evidence="1 2" key="1">
    <citation type="journal article" date="2010" name="Stand. Genomic Sci.">
        <title>Complete genome sequence of Segniliparus rotundus type strain (CDC 1076).</title>
        <authorList>
            <person name="Sikorski J."/>
            <person name="Lapidus A."/>
            <person name="Copeland A."/>
            <person name="Misra M."/>
            <person name="Glavina Del Rio T."/>
            <person name="Nolan M."/>
            <person name="Lucas S."/>
            <person name="Chen F."/>
            <person name="Tice H."/>
            <person name="Cheng J.F."/>
            <person name="Jando M."/>
            <person name="Schneider S."/>
            <person name="Bruce D."/>
            <person name="Goodwin L."/>
            <person name="Pitluck S."/>
            <person name="Liolios K."/>
            <person name="Mikhailova N."/>
            <person name="Pati A."/>
            <person name="Ivanova N."/>
            <person name="Mavromatis K."/>
            <person name="Chen A."/>
            <person name="Palaniappan K."/>
            <person name="Chertkov O."/>
            <person name="Land M."/>
            <person name="Hauser L."/>
            <person name="Chang Y.J."/>
            <person name="Jeffries C.D."/>
            <person name="Brettin T."/>
            <person name="Detter J.C."/>
            <person name="Han C."/>
            <person name="Rohde M."/>
            <person name="Goker M."/>
            <person name="Bristow J."/>
            <person name="Eisen J.A."/>
            <person name="Markowitz V."/>
            <person name="Hugenholtz P."/>
            <person name="Kyrpides N.C."/>
            <person name="Klenk H.P."/>
        </authorList>
    </citation>
    <scope>NUCLEOTIDE SEQUENCE [LARGE SCALE GENOMIC DNA]</scope>
    <source>
        <strain evidence="2">ATCC BAA-972 / CDC 1076 / CIP 108378 / DSM 44985 / JCM 13578</strain>
    </source>
</reference>
<keyword evidence="2" id="KW-1185">Reference proteome</keyword>
<dbReference type="Proteomes" id="UP000002247">
    <property type="component" value="Chromosome"/>
</dbReference>
<accession>D6ZD71</accession>
<gene>
    <name evidence="1" type="ordered locus">Srot_2827</name>
</gene>
<evidence type="ECO:0000313" key="1">
    <source>
        <dbReference type="EMBL" id="ADG99258.1"/>
    </source>
</evidence>
<evidence type="ECO:0000313" key="2">
    <source>
        <dbReference type="Proteomes" id="UP000002247"/>
    </source>
</evidence>
<dbReference type="EMBL" id="CP001958">
    <property type="protein sequence ID" value="ADG99258.1"/>
    <property type="molecule type" value="Genomic_DNA"/>
</dbReference>